<feature type="domain" description="CFEM" evidence="7">
    <location>
        <begin position="25"/>
        <end position="84"/>
    </location>
</feature>
<feature type="compositionally biased region" description="Low complexity" evidence="5">
    <location>
        <begin position="120"/>
        <end position="140"/>
    </location>
</feature>
<evidence type="ECO:0000256" key="5">
    <source>
        <dbReference type="SAM" id="MobiDB-lite"/>
    </source>
</evidence>
<dbReference type="GO" id="GO:0005576">
    <property type="term" value="C:extracellular region"/>
    <property type="evidence" value="ECO:0007669"/>
    <property type="project" value="UniProtKB-SubCell"/>
</dbReference>
<reference evidence="8 9" key="1">
    <citation type="submission" date="2021-12" db="EMBL/GenBank/DDBJ databases">
        <title>High titer production of polyol ester of fatty acids by Rhodotorula paludigena BS15 towards product separation-free biomass refinery.</title>
        <authorList>
            <person name="Mano J."/>
            <person name="Ono H."/>
            <person name="Tanaka T."/>
            <person name="Naito K."/>
            <person name="Sushida H."/>
            <person name="Ike M."/>
            <person name="Tokuyasu K."/>
            <person name="Kitaoka M."/>
        </authorList>
    </citation>
    <scope>NUCLEOTIDE SEQUENCE [LARGE SCALE GENOMIC DNA]</scope>
    <source>
        <strain evidence="8 9">BS15</strain>
    </source>
</reference>
<keyword evidence="3 6" id="KW-0732">Signal</keyword>
<sequence length="177" mass="17282">MATRLALSFLALAAVSRGQASLPGDLPSCVTTCYDAKRSEASWLVPGVGNTDLAALCASGTFVQAFQTCLSDNCVGALSSASAEVLSSLESVSSRLSDELASRSSEIASEVSSQVASVTSFSSSSGTSSSPTATGTTGASGENQGDGDNSAPALHPGAIVGMLATALAAGLGIAALA</sequence>
<evidence type="ECO:0000256" key="4">
    <source>
        <dbReference type="ARBA" id="ARBA00023157"/>
    </source>
</evidence>
<feature type="region of interest" description="Disordered" evidence="5">
    <location>
        <begin position="120"/>
        <end position="152"/>
    </location>
</feature>
<accession>A0AAV5GWF7</accession>
<keyword evidence="4" id="KW-1015">Disulfide bond</keyword>
<name>A0AAV5GWF7_9BASI</name>
<comment type="caution">
    <text evidence="8">The sequence shown here is derived from an EMBL/GenBank/DDBJ whole genome shotgun (WGS) entry which is preliminary data.</text>
</comment>
<dbReference type="InterPro" id="IPR008427">
    <property type="entry name" value="Extracellular_membr_CFEM_dom"/>
</dbReference>
<dbReference type="AlphaFoldDB" id="A0AAV5GWF7"/>
<organism evidence="8 9">
    <name type="scientific">Rhodotorula paludigena</name>
    <dbReference type="NCBI Taxonomy" id="86838"/>
    <lineage>
        <taxon>Eukaryota</taxon>
        <taxon>Fungi</taxon>
        <taxon>Dikarya</taxon>
        <taxon>Basidiomycota</taxon>
        <taxon>Pucciniomycotina</taxon>
        <taxon>Microbotryomycetes</taxon>
        <taxon>Sporidiobolales</taxon>
        <taxon>Sporidiobolaceae</taxon>
        <taxon>Rhodotorula</taxon>
    </lineage>
</organism>
<proteinExistence type="predicted"/>
<feature type="chain" id="PRO_5043797825" description="CFEM domain-containing protein" evidence="6">
    <location>
        <begin position="21"/>
        <end position="177"/>
    </location>
</feature>
<evidence type="ECO:0000313" key="9">
    <source>
        <dbReference type="Proteomes" id="UP001342314"/>
    </source>
</evidence>
<protein>
    <recommendedName>
        <fullName evidence="7">CFEM domain-containing protein</fullName>
    </recommendedName>
</protein>
<dbReference type="Proteomes" id="UP001342314">
    <property type="component" value="Unassembled WGS sequence"/>
</dbReference>
<evidence type="ECO:0000259" key="7">
    <source>
        <dbReference type="Pfam" id="PF05730"/>
    </source>
</evidence>
<evidence type="ECO:0000256" key="1">
    <source>
        <dbReference type="ARBA" id="ARBA00004613"/>
    </source>
</evidence>
<dbReference type="Pfam" id="PF05730">
    <property type="entry name" value="CFEM"/>
    <property type="match status" value="1"/>
</dbReference>
<keyword evidence="2" id="KW-0964">Secreted</keyword>
<dbReference type="EMBL" id="BQKY01000014">
    <property type="protein sequence ID" value="GJN93657.1"/>
    <property type="molecule type" value="Genomic_DNA"/>
</dbReference>
<feature type="signal peptide" evidence="6">
    <location>
        <begin position="1"/>
        <end position="20"/>
    </location>
</feature>
<evidence type="ECO:0000313" key="8">
    <source>
        <dbReference type="EMBL" id="GJN93657.1"/>
    </source>
</evidence>
<evidence type="ECO:0000256" key="3">
    <source>
        <dbReference type="ARBA" id="ARBA00022729"/>
    </source>
</evidence>
<comment type="subcellular location">
    <subcellularLocation>
        <location evidence="1">Secreted</location>
    </subcellularLocation>
</comment>
<gene>
    <name evidence="8" type="ORF">Rhopal_006714-T1</name>
</gene>
<keyword evidence="9" id="KW-1185">Reference proteome</keyword>
<evidence type="ECO:0000256" key="6">
    <source>
        <dbReference type="SAM" id="SignalP"/>
    </source>
</evidence>
<evidence type="ECO:0000256" key="2">
    <source>
        <dbReference type="ARBA" id="ARBA00022525"/>
    </source>
</evidence>